<reference evidence="1 2" key="1">
    <citation type="submission" date="2011-12" db="EMBL/GenBank/DDBJ databases">
        <title>The complete genome of Niastella koreensis GR20-10.</title>
        <authorList>
            <consortium name="US DOE Joint Genome Institute (JGI-PGF)"/>
            <person name="Lucas S."/>
            <person name="Han J."/>
            <person name="Lapidus A."/>
            <person name="Bruce D."/>
            <person name="Goodwin L."/>
            <person name="Pitluck S."/>
            <person name="Peters L."/>
            <person name="Kyrpides N."/>
            <person name="Mavromatis K."/>
            <person name="Ivanova N."/>
            <person name="Mikhailova N."/>
            <person name="Davenport K."/>
            <person name="Saunders E."/>
            <person name="Detter J.C."/>
            <person name="Tapia R."/>
            <person name="Han C."/>
            <person name="Land M."/>
            <person name="Hauser L."/>
            <person name="Markowitz V."/>
            <person name="Cheng J.-F."/>
            <person name="Hugenholtz P."/>
            <person name="Woyke T."/>
            <person name="Wu D."/>
            <person name="Tindall B."/>
            <person name="Pomrenke H."/>
            <person name="Brambilla E."/>
            <person name="Klenk H.-P."/>
            <person name="Eisen J.A."/>
        </authorList>
    </citation>
    <scope>NUCLEOTIDE SEQUENCE [LARGE SCALE GENOMIC DNA]</scope>
    <source>
        <strain evidence="2">DSM 17620 / KACC 11465 / NBRC 106392 / GR20-10</strain>
    </source>
</reference>
<accession>G8T8P7</accession>
<dbReference type="HOGENOM" id="CLU_2602414_0_0_10"/>
<protein>
    <submittedName>
        <fullName evidence="1">Uncharacterized protein</fullName>
    </submittedName>
</protein>
<dbReference type="Proteomes" id="UP000005438">
    <property type="component" value="Chromosome"/>
</dbReference>
<sequence length="79" mass="9327">MSHLSDNTTLTNNRSSVVEYSSYDNTYHLRSFLLRRNREPNAFQLVQQEMFSKAAEFSLCLVFRHCCYLVTERSAKRLT</sequence>
<dbReference type="EMBL" id="CP003178">
    <property type="protein sequence ID" value="AEW01227.1"/>
    <property type="molecule type" value="Genomic_DNA"/>
</dbReference>
<dbReference type="AlphaFoldDB" id="G8T8P7"/>
<dbReference type="KEGG" id="nko:Niako_4987"/>
<proteinExistence type="predicted"/>
<dbReference type="STRING" id="700598.Niako_4987"/>
<evidence type="ECO:0000313" key="1">
    <source>
        <dbReference type="EMBL" id="AEW01227.1"/>
    </source>
</evidence>
<evidence type="ECO:0000313" key="2">
    <source>
        <dbReference type="Proteomes" id="UP000005438"/>
    </source>
</evidence>
<organism evidence="1 2">
    <name type="scientific">Niastella koreensis (strain DSM 17620 / KACC 11465 / NBRC 106392 / GR20-10)</name>
    <dbReference type="NCBI Taxonomy" id="700598"/>
    <lineage>
        <taxon>Bacteria</taxon>
        <taxon>Pseudomonadati</taxon>
        <taxon>Bacteroidota</taxon>
        <taxon>Chitinophagia</taxon>
        <taxon>Chitinophagales</taxon>
        <taxon>Chitinophagaceae</taxon>
        <taxon>Niastella</taxon>
    </lineage>
</organism>
<name>G8T8P7_NIAKG</name>
<gene>
    <name evidence="1" type="ordered locus">Niako_4987</name>
</gene>
<dbReference type="RefSeq" id="WP_014221138.1">
    <property type="nucleotide sequence ID" value="NC_016609.1"/>
</dbReference>